<feature type="compositionally biased region" description="Gly residues" evidence="1">
    <location>
        <begin position="440"/>
        <end position="453"/>
    </location>
</feature>
<gene>
    <name evidence="2" type="ORF">VaNZ11_008344</name>
</gene>
<name>A0ABQ5S616_9CHLO</name>
<proteinExistence type="predicted"/>
<feature type="compositionally biased region" description="Low complexity" evidence="1">
    <location>
        <begin position="454"/>
        <end position="464"/>
    </location>
</feature>
<feature type="region of interest" description="Disordered" evidence="1">
    <location>
        <begin position="440"/>
        <end position="464"/>
    </location>
</feature>
<keyword evidence="3" id="KW-1185">Reference proteome</keyword>
<dbReference type="Proteomes" id="UP001165090">
    <property type="component" value="Unassembled WGS sequence"/>
</dbReference>
<reference evidence="2 3" key="1">
    <citation type="journal article" date="2023" name="IScience">
        <title>Expanded male sex-determining region conserved during the evolution of homothallism in the green alga Volvox.</title>
        <authorList>
            <person name="Yamamoto K."/>
            <person name="Matsuzaki R."/>
            <person name="Mahakham W."/>
            <person name="Heman W."/>
            <person name="Sekimoto H."/>
            <person name="Kawachi M."/>
            <person name="Minakuchi Y."/>
            <person name="Toyoda A."/>
            <person name="Nozaki H."/>
        </authorList>
    </citation>
    <scope>NUCLEOTIDE SEQUENCE [LARGE SCALE GENOMIC DNA]</scope>
    <source>
        <strain evidence="2 3">NIES-4468</strain>
    </source>
</reference>
<sequence>MNNLCRCDVSKYQRQVTSTVKGASVQVCSLQRTRSLRGNSVAIGQRPVVCHAGQPQDPQRPDREEFELQEGTESMGHGLNPQPPSNARWEHDFHPEKLVVPINASSALSGMEIEAGDAQLARSPSPSSSPVQYSHYSTDPKGWYECHLFEVLQGAHIDAQAASHFFSHLAVHDSWASPLTMNELLHTVRIADITGFALPPVIVAQLQNLVQSSGPQASQSSADPLLAAYAYDFPALLDMLQGTEITPSAAWTDYALHAWFAAVGGRGGGQLSAAHIRSVMTILEAIYIPGAEPSVEPQSPLPSASSSQNRGPGAISALGSGASTTIVNSSLASVRGWLDACLTALLDSDALRHAHQREDLYGMLPHLATAPSAAIVERLYSEAWPPYNAPSGAASPEHIASMLWLLAASGAKLPPAVIQGELRALEEAVLRIAWNGSGDVGTQGSGSGVGGGPVSNSGGTADGADPTAAAAAALKAAFALPSSPGASGRASSPSPPSPSPLQFSAASDPLDSMNSLPLSSSPPPLQPQSLPSRPDGGRRISPFGAYLALWAFHHYHYIPHAASALFVGPTLLSAAVNSGGAGAGRGLGPRQRCRIVRAVLMCFGSVPPQLFAKYDWSSLFRGWELLGKRELLPLLQDAAALAHQRRKRRQHGSEGVQGDVGAQLLRLSHLVAHVVQLTGWQRRLEHVELSDAITSLAGLLAVLIDEVSDTAGREAASESGAPHDTKVAAEARNDIDGGGVAEGSFLYSSDGDGGGGGGAVSAKAILASPFAQGLLASWLGLVLPAIQDAIKHLTGDWGNAGRAAGGVGGDRAGGAAAAAAAAAAADRHKQHRDPYQQFQDPQSGRGLHDVGGGAVSGSMVRYSDPARPPRSVAISAAAADARRKHGTLAWRSPSGLPPPVTAETVLAQRRPPPLTAAELTWTLMVLRDAAAALDPRGHPALHRTLMWAMQRLGSRAGKCAVEPEAFAFVPRMLVQMDTLGWVDVPLEWAHAVVEYPDAEGPWFGRLPWHEVMHAVLGSAQLVQRARAEVLRCHGAEAPVAVMTAEASESQRSRQYQQPQQLPGDSPGPVLELDSDKGRNHVATMAAVSSGPENSRPSKAEALLAAAQRLRSHLIGLMSARLVACSVVELRQVALTWQVYGMAYDKEVLELMVSALAGALAAALVEGNRGNGASVTALTLGSVRDAAARLEMMCESQQVAQEEVEHLFRPLSVYGL</sequence>
<evidence type="ECO:0000313" key="3">
    <source>
        <dbReference type="Proteomes" id="UP001165090"/>
    </source>
</evidence>
<accession>A0ABQ5S616</accession>
<comment type="caution">
    <text evidence="2">The sequence shown here is derived from an EMBL/GenBank/DDBJ whole genome shotgun (WGS) entry which is preliminary data.</text>
</comment>
<organism evidence="2 3">
    <name type="scientific">Volvox africanus</name>
    <dbReference type="NCBI Taxonomy" id="51714"/>
    <lineage>
        <taxon>Eukaryota</taxon>
        <taxon>Viridiplantae</taxon>
        <taxon>Chlorophyta</taxon>
        <taxon>core chlorophytes</taxon>
        <taxon>Chlorophyceae</taxon>
        <taxon>CS clade</taxon>
        <taxon>Chlamydomonadales</taxon>
        <taxon>Volvocaceae</taxon>
        <taxon>Volvox</taxon>
    </lineage>
</organism>
<feature type="region of interest" description="Disordered" evidence="1">
    <location>
        <begin position="51"/>
        <end position="83"/>
    </location>
</feature>
<feature type="region of interest" description="Disordered" evidence="1">
    <location>
        <begin position="484"/>
        <end position="536"/>
    </location>
</feature>
<evidence type="ECO:0000256" key="1">
    <source>
        <dbReference type="SAM" id="MobiDB-lite"/>
    </source>
</evidence>
<feature type="region of interest" description="Disordered" evidence="1">
    <location>
        <begin position="294"/>
        <end position="314"/>
    </location>
</feature>
<protein>
    <submittedName>
        <fullName evidence="2">Uncharacterized protein</fullName>
    </submittedName>
</protein>
<feature type="compositionally biased region" description="Low complexity" evidence="1">
    <location>
        <begin position="297"/>
        <end position="308"/>
    </location>
</feature>
<evidence type="ECO:0000313" key="2">
    <source>
        <dbReference type="EMBL" id="GLI64943.1"/>
    </source>
</evidence>
<feature type="region of interest" description="Disordered" evidence="1">
    <location>
        <begin position="1046"/>
        <end position="1068"/>
    </location>
</feature>
<dbReference type="EMBL" id="BSDZ01000021">
    <property type="protein sequence ID" value="GLI64943.1"/>
    <property type="molecule type" value="Genomic_DNA"/>
</dbReference>
<feature type="compositionally biased region" description="Low complexity" evidence="1">
    <location>
        <begin position="500"/>
        <end position="519"/>
    </location>
</feature>
<feature type="region of interest" description="Disordered" evidence="1">
    <location>
        <begin position="821"/>
        <end position="851"/>
    </location>
</feature>